<dbReference type="HOGENOM" id="CLU_116623_0_0_9"/>
<evidence type="ECO:0000256" key="5">
    <source>
        <dbReference type="ARBA" id="ARBA00023210"/>
    </source>
</evidence>
<evidence type="ECO:0000256" key="10">
    <source>
        <dbReference type="SAM" id="Coils"/>
    </source>
</evidence>
<evidence type="ECO:0000256" key="6">
    <source>
        <dbReference type="ARBA" id="ARBA00023306"/>
    </source>
</evidence>
<gene>
    <name evidence="11" type="ordered locus">Clos_1970</name>
</gene>
<dbReference type="Pfam" id="PF05164">
    <property type="entry name" value="ZapA"/>
    <property type="match status" value="1"/>
</dbReference>
<keyword evidence="12" id="KW-1185">Reference proteome</keyword>
<dbReference type="Proteomes" id="UP000000269">
    <property type="component" value="Chromosome"/>
</dbReference>
<comment type="subcellular location">
    <subcellularLocation>
        <location evidence="1">Cytoplasm</location>
    </subcellularLocation>
</comment>
<dbReference type="GO" id="GO:0005829">
    <property type="term" value="C:cytosol"/>
    <property type="evidence" value="ECO:0007669"/>
    <property type="project" value="TreeGrafter"/>
</dbReference>
<proteinExistence type="predicted"/>
<dbReference type="eggNOG" id="COG3027">
    <property type="taxonomic scope" value="Bacteria"/>
</dbReference>
<evidence type="ECO:0000256" key="2">
    <source>
        <dbReference type="ARBA" id="ARBA00015195"/>
    </source>
</evidence>
<dbReference type="GO" id="GO:0030428">
    <property type="term" value="C:cell septum"/>
    <property type="evidence" value="ECO:0007669"/>
    <property type="project" value="TreeGrafter"/>
</dbReference>
<dbReference type="GO" id="GO:0043093">
    <property type="term" value="P:FtsZ-dependent cytokinesis"/>
    <property type="evidence" value="ECO:0007669"/>
    <property type="project" value="TreeGrafter"/>
</dbReference>
<sequence length="184" mass="21265">MSQKNKVLVKINGQEYPIVGAEPKEYLLKVGSFVDDNMEAVARANKRLSTSMIAVLTCINISDQYLKLKRLVEELQQEMERPKEKVAEMEAYIEALHGKLNEKNEECSNLENKIREIETNMEEDEEVTLLRAQLQAKDEDLEKAQALINDLQNKLFDNQIKLVQATKELEDSMSKNNHNKPKRF</sequence>
<keyword evidence="10" id="KW-0175">Coiled coil</keyword>
<evidence type="ECO:0000256" key="3">
    <source>
        <dbReference type="ARBA" id="ARBA00022490"/>
    </source>
</evidence>
<evidence type="ECO:0000256" key="8">
    <source>
        <dbReference type="ARBA" id="ARBA00026068"/>
    </source>
</evidence>
<dbReference type="GO" id="GO:0000921">
    <property type="term" value="P:septin ring assembly"/>
    <property type="evidence" value="ECO:0007669"/>
    <property type="project" value="TreeGrafter"/>
</dbReference>
<dbReference type="InterPro" id="IPR007838">
    <property type="entry name" value="Cell_div_ZapA-like"/>
</dbReference>
<name>A8MI76_ALKOO</name>
<comment type="function">
    <text evidence="7">Activator of cell division through the inhibition of FtsZ GTPase activity, therefore promoting FtsZ assembly into bundles of protofilaments necessary for the formation of the division Z ring. It is recruited early at mid-cell but it is not essential for cell division.</text>
</comment>
<comment type="subunit">
    <text evidence="8">Homodimer. Interacts with FtsZ.</text>
</comment>
<dbReference type="OrthoDB" id="1711036at2"/>
<reference evidence="12" key="1">
    <citation type="submission" date="2007-10" db="EMBL/GenBank/DDBJ databases">
        <title>Complete genome of Alkaliphilus oremlandii OhILAs.</title>
        <authorList>
            <person name="Copeland A."/>
            <person name="Lucas S."/>
            <person name="Lapidus A."/>
            <person name="Barry K."/>
            <person name="Detter J.C."/>
            <person name="Glavina del Rio T."/>
            <person name="Hammon N."/>
            <person name="Israni S."/>
            <person name="Dalin E."/>
            <person name="Tice H."/>
            <person name="Pitluck S."/>
            <person name="Chain P."/>
            <person name="Malfatti S."/>
            <person name="Shin M."/>
            <person name="Vergez L."/>
            <person name="Schmutz J."/>
            <person name="Larimer F."/>
            <person name="Land M."/>
            <person name="Hauser L."/>
            <person name="Kyrpides N."/>
            <person name="Mikhailova N."/>
            <person name="Stolz J.F."/>
            <person name="Dawson A."/>
            <person name="Fisher E."/>
            <person name="Crable B."/>
            <person name="Perera E."/>
            <person name="Lisak J."/>
            <person name="Ranganathan M."/>
            <person name="Basu P."/>
            <person name="Richardson P."/>
        </authorList>
    </citation>
    <scope>NUCLEOTIDE SEQUENCE [LARGE SCALE GENOMIC DNA]</scope>
    <source>
        <strain evidence="12">OhILAs</strain>
    </source>
</reference>
<evidence type="ECO:0000256" key="7">
    <source>
        <dbReference type="ARBA" id="ARBA00024910"/>
    </source>
</evidence>
<keyword evidence="4" id="KW-0132">Cell division</keyword>
<evidence type="ECO:0000256" key="9">
    <source>
        <dbReference type="ARBA" id="ARBA00033158"/>
    </source>
</evidence>
<dbReference type="Gene3D" id="6.10.250.790">
    <property type="match status" value="1"/>
</dbReference>
<dbReference type="InterPro" id="IPR036192">
    <property type="entry name" value="Cell_div_ZapA-like_sf"/>
</dbReference>
<evidence type="ECO:0000256" key="4">
    <source>
        <dbReference type="ARBA" id="ARBA00022618"/>
    </source>
</evidence>
<evidence type="ECO:0000313" key="12">
    <source>
        <dbReference type="Proteomes" id="UP000000269"/>
    </source>
</evidence>
<dbReference type="STRING" id="350688.Clos_1970"/>
<dbReference type="PANTHER" id="PTHR34981">
    <property type="entry name" value="CELL DIVISION PROTEIN ZAPA"/>
    <property type="match status" value="1"/>
</dbReference>
<organism evidence="11 12">
    <name type="scientific">Alkaliphilus oremlandii (strain OhILAs)</name>
    <name type="common">Clostridium oremlandii (strain OhILAs)</name>
    <dbReference type="NCBI Taxonomy" id="350688"/>
    <lineage>
        <taxon>Bacteria</taxon>
        <taxon>Bacillati</taxon>
        <taxon>Bacillota</taxon>
        <taxon>Clostridia</taxon>
        <taxon>Peptostreptococcales</taxon>
        <taxon>Natronincolaceae</taxon>
        <taxon>Alkaliphilus</taxon>
    </lineage>
</organism>
<dbReference type="PANTHER" id="PTHR34981:SF1">
    <property type="entry name" value="CELL DIVISION PROTEIN ZAPA"/>
    <property type="match status" value="1"/>
</dbReference>
<feature type="coiled-coil region" evidence="10">
    <location>
        <begin position="58"/>
        <end position="161"/>
    </location>
</feature>
<keyword evidence="3" id="KW-0963">Cytoplasm</keyword>
<keyword evidence="5" id="KW-0717">Septation</keyword>
<dbReference type="KEGG" id="aoe:Clos_1970"/>
<evidence type="ECO:0000313" key="11">
    <source>
        <dbReference type="EMBL" id="ABW19508.1"/>
    </source>
</evidence>
<evidence type="ECO:0000256" key="1">
    <source>
        <dbReference type="ARBA" id="ARBA00004496"/>
    </source>
</evidence>
<accession>A8MI76</accession>
<protein>
    <recommendedName>
        <fullName evidence="2">Cell division protein ZapA</fullName>
    </recommendedName>
    <alternativeName>
        <fullName evidence="9">Z ring-associated protein ZapA</fullName>
    </alternativeName>
</protein>
<dbReference type="AlphaFoldDB" id="A8MI76"/>
<keyword evidence="6" id="KW-0131">Cell cycle</keyword>
<dbReference type="InterPro" id="IPR053712">
    <property type="entry name" value="Bac_CellDiv_Activator"/>
</dbReference>
<dbReference type="GO" id="GO:0000917">
    <property type="term" value="P:division septum assembly"/>
    <property type="evidence" value="ECO:0007669"/>
    <property type="project" value="UniProtKB-KW"/>
</dbReference>
<dbReference type="EMBL" id="CP000853">
    <property type="protein sequence ID" value="ABW19508.1"/>
    <property type="molecule type" value="Genomic_DNA"/>
</dbReference>
<dbReference type="SUPFAM" id="SSF102829">
    <property type="entry name" value="Cell division protein ZapA-like"/>
    <property type="match status" value="1"/>
</dbReference>
<dbReference type="GO" id="GO:0032153">
    <property type="term" value="C:cell division site"/>
    <property type="evidence" value="ECO:0007669"/>
    <property type="project" value="TreeGrafter"/>
</dbReference>